<name>A0A517ZCK0_9PLAN</name>
<organism evidence="1 2">
    <name type="scientific">Maioricimonas rarisocia</name>
    <dbReference type="NCBI Taxonomy" id="2528026"/>
    <lineage>
        <taxon>Bacteria</taxon>
        <taxon>Pseudomonadati</taxon>
        <taxon>Planctomycetota</taxon>
        <taxon>Planctomycetia</taxon>
        <taxon>Planctomycetales</taxon>
        <taxon>Planctomycetaceae</taxon>
        <taxon>Maioricimonas</taxon>
    </lineage>
</organism>
<dbReference type="AlphaFoldDB" id="A0A517ZCK0"/>
<sequence>MTGNFSEQRSGRTATILSGANVQLHGTPVVIGAAAGQCDEPQIRLHRNGSTVTQIEVTCKCGERILLDCDYGAATPQVAPGAVPPGNG</sequence>
<evidence type="ECO:0000313" key="1">
    <source>
        <dbReference type="EMBL" id="QDU40223.1"/>
    </source>
</evidence>
<dbReference type="KEGG" id="mri:Mal4_45790"/>
<proteinExistence type="predicted"/>
<dbReference type="EMBL" id="CP036275">
    <property type="protein sequence ID" value="QDU40223.1"/>
    <property type="molecule type" value="Genomic_DNA"/>
</dbReference>
<gene>
    <name evidence="1" type="ORF">Mal4_45790</name>
</gene>
<protein>
    <submittedName>
        <fullName evidence="1">Uncharacterized protein</fullName>
    </submittedName>
</protein>
<keyword evidence="2" id="KW-1185">Reference proteome</keyword>
<evidence type="ECO:0000313" key="2">
    <source>
        <dbReference type="Proteomes" id="UP000320496"/>
    </source>
</evidence>
<dbReference type="OrthoDB" id="291728at2"/>
<reference evidence="1 2" key="1">
    <citation type="submission" date="2019-02" db="EMBL/GenBank/DDBJ databases">
        <title>Deep-cultivation of Planctomycetes and their phenomic and genomic characterization uncovers novel biology.</title>
        <authorList>
            <person name="Wiegand S."/>
            <person name="Jogler M."/>
            <person name="Boedeker C."/>
            <person name="Pinto D."/>
            <person name="Vollmers J."/>
            <person name="Rivas-Marin E."/>
            <person name="Kohn T."/>
            <person name="Peeters S.H."/>
            <person name="Heuer A."/>
            <person name="Rast P."/>
            <person name="Oberbeckmann S."/>
            <person name="Bunk B."/>
            <person name="Jeske O."/>
            <person name="Meyerdierks A."/>
            <person name="Storesund J.E."/>
            <person name="Kallscheuer N."/>
            <person name="Luecker S."/>
            <person name="Lage O.M."/>
            <person name="Pohl T."/>
            <person name="Merkel B.J."/>
            <person name="Hornburger P."/>
            <person name="Mueller R.-W."/>
            <person name="Bruemmer F."/>
            <person name="Labrenz M."/>
            <person name="Spormann A.M."/>
            <person name="Op den Camp H."/>
            <person name="Overmann J."/>
            <person name="Amann R."/>
            <person name="Jetten M.S.M."/>
            <person name="Mascher T."/>
            <person name="Medema M.H."/>
            <person name="Devos D.P."/>
            <person name="Kaster A.-K."/>
            <person name="Ovreas L."/>
            <person name="Rohde M."/>
            <person name="Galperin M.Y."/>
            <person name="Jogler C."/>
        </authorList>
    </citation>
    <scope>NUCLEOTIDE SEQUENCE [LARGE SCALE GENOMIC DNA]</scope>
    <source>
        <strain evidence="1 2">Mal4</strain>
    </source>
</reference>
<dbReference type="Proteomes" id="UP000320496">
    <property type="component" value="Chromosome"/>
</dbReference>
<dbReference type="RefSeq" id="WP_145371374.1">
    <property type="nucleotide sequence ID" value="NZ_CP036275.1"/>
</dbReference>
<accession>A0A517ZCK0</accession>